<proteinExistence type="predicted"/>
<organism evidence="1 2">
    <name type="scientific">Streptomyces tuirus</name>
    <dbReference type="NCBI Taxonomy" id="68278"/>
    <lineage>
        <taxon>Bacteria</taxon>
        <taxon>Bacillati</taxon>
        <taxon>Actinomycetota</taxon>
        <taxon>Actinomycetes</taxon>
        <taxon>Kitasatosporales</taxon>
        <taxon>Streptomycetaceae</taxon>
        <taxon>Streptomyces</taxon>
    </lineage>
</organism>
<name>A0A7G1NNI1_9ACTN</name>
<dbReference type="Proteomes" id="UP000516373">
    <property type="component" value="Chromosome"/>
</dbReference>
<sequence length="97" mass="10137">MPGSAPSPAPASVFSSTTCAFDRITAVSITSPTNVAADICIGTPGLRVPGLTRTMPSDCALGEIGRNVPFRLLWQVIPPRAERRALPPAAGIPRLEK</sequence>
<dbReference type="EMBL" id="AP023439">
    <property type="protein sequence ID" value="BCL24758.1"/>
    <property type="molecule type" value="Genomic_DNA"/>
</dbReference>
<evidence type="ECO:0000313" key="1">
    <source>
        <dbReference type="EMBL" id="BCL24758.1"/>
    </source>
</evidence>
<protein>
    <submittedName>
        <fullName evidence="1">Uncharacterized protein</fullName>
    </submittedName>
</protein>
<reference evidence="1 2" key="1">
    <citation type="journal article" date="2014" name="Int. J. Syst. Evol. Microbiol.">
        <title>Complete genome sequence of Corynebacterium casei LMG S-19264T (=DSM 44701T), isolated from a smear-ripened cheese.</title>
        <authorList>
            <consortium name="US DOE Joint Genome Institute (JGI-PGF)"/>
            <person name="Walter F."/>
            <person name="Albersmeier A."/>
            <person name="Kalinowski J."/>
            <person name="Ruckert C."/>
        </authorList>
    </citation>
    <scope>NUCLEOTIDE SEQUENCE [LARGE SCALE GENOMIC DNA]</scope>
    <source>
        <strain evidence="1 2">JCM 4255</strain>
    </source>
</reference>
<accession>A0A7G1NNI1</accession>
<dbReference type="KEGG" id="stui:GCM10017668_66010"/>
<dbReference type="AlphaFoldDB" id="A0A7G1NNI1"/>
<evidence type="ECO:0000313" key="2">
    <source>
        <dbReference type="Proteomes" id="UP000516373"/>
    </source>
</evidence>
<gene>
    <name evidence="1" type="ORF">GCM10017668_66010</name>
</gene>